<protein>
    <submittedName>
        <fullName evidence="2">RNA-directed DNA polymerase from mobile element jockey</fullName>
    </submittedName>
</protein>
<dbReference type="AlphaFoldDB" id="A0A4C1TBY3"/>
<dbReference type="InterPro" id="IPR036691">
    <property type="entry name" value="Endo/exonu/phosph_ase_sf"/>
</dbReference>
<dbReference type="SUPFAM" id="SSF56219">
    <property type="entry name" value="DNase I-like"/>
    <property type="match status" value="1"/>
</dbReference>
<dbReference type="EMBL" id="BGZK01000043">
    <property type="protein sequence ID" value="GBP10821.1"/>
    <property type="molecule type" value="Genomic_DNA"/>
</dbReference>
<accession>A0A4C1TBY3</accession>
<dbReference type="GO" id="GO:0003964">
    <property type="term" value="F:RNA-directed DNA polymerase activity"/>
    <property type="evidence" value="ECO:0007669"/>
    <property type="project" value="UniProtKB-KW"/>
</dbReference>
<keyword evidence="2" id="KW-0548">Nucleotidyltransferase</keyword>
<sequence>MVQQTLLKPKNSKACKIKNFTQLRTDRLGALKGGTALYYKRSLYCSPISILPLSNIEATACRLSMTGHGILTLVSVYLPPKKKLLRSDLEVVLFALRDAVILFGNLNSKSTHWNCKYSNRNGRKMVQLTDNLQFDVVTPLTPTHYPSNDNYRPEILDIALMRGIALKVSCIETLQCLSSDHRPVLMSILNDIISTDDVDKATGALTNHVCTVVENSSRVVPANFDPTELPRDVSELIRAKKTALRRASKYPTCENRSHVRALQHKVKAHM</sequence>
<evidence type="ECO:0000259" key="1">
    <source>
        <dbReference type="Pfam" id="PF14529"/>
    </source>
</evidence>
<dbReference type="STRING" id="151549.A0A4C1TBY3"/>
<name>A0A4C1TBY3_EUMVA</name>
<keyword evidence="2" id="KW-0808">Transferase</keyword>
<dbReference type="Pfam" id="PF14529">
    <property type="entry name" value="Exo_endo_phos_2"/>
    <property type="match status" value="1"/>
</dbReference>
<evidence type="ECO:0000313" key="2">
    <source>
        <dbReference type="EMBL" id="GBP10821.1"/>
    </source>
</evidence>
<dbReference type="InterPro" id="IPR005135">
    <property type="entry name" value="Endo/exonuclease/phosphatase"/>
</dbReference>
<dbReference type="PANTHER" id="PTHR33273:SF2">
    <property type="entry name" value="ENDONUCLEASE_EXONUCLEASE_PHOSPHATASE DOMAIN-CONTAINING PROTEIN"/>
    <property type="match status" value="1"/>
</dbReference>
<organism evidence="2 3">
    <name type="scientific">Eumeta variegata</name>
    <name type="common">Bagworm moth</name>
    <name type="synonym">Eumeta japonica</name>
    <dbReference type="NCBI Taxonomy" id="151549"/>
    <lineage>
        <taxon>Eukaryota</taxon>
        <taxon>Metazoa</taxon>
        <taxon>Ecdysozoa</taxon>
        <taxon>Arthropoda</taxon>
        <taxon>Hexapoda</taxon>
        <taxon>Insecta</taxon>
        <taxon>Pterygota</taxon>
        <taxon>Neoptera</taxon>
        <taxon>Endopterygota</taxon>
        <taxon>Lepidoptera</taxon>
        <taxon>Glossata</taxon>
        <taxon>Ditrysia</taxon>
        <taxon>Tineoidea</taxon>
        <taxon>Psychidae</taxon>
        <taxon>Oiketicinae</taxon>
        <taxon>Eumeta</taxon>
    </lineage>
</organism>
<dbReference type="Proteomes" id="UP000299102">
    <property type="component" value="Unassembled WGS sequence"/>
</dbReference>
<feature type="domain" description="Endonuclease/exonuclease/phosphatase" evidence="1">
    <location>
        <begin position="72"/>
        <end position="184"/>
    </location>
</feature>
<comment type="caution">
    <text evidence="2">The sequence shown here is derived from an EMBL/GenBank/DDBJ whole genome shotgun (WGS) entry which is preliminary data.</text>
</comment>
<dbReference type="PANTHER" id="PTHR33273">
    <property type="entry name" value="DOMAIN-CONTAINING PROTEIN, PUTATIVE-RELATED"/>
    <property type="match status" value="1"/>
</dbReference>
<gene>
    <name evidence="2" type="primary">pol</name>
    <name evidence="2" type="ORF">EVAR_5416_1</name>
</gene>
<dbReference type="Gene3D" id="3.60.10.10">
    <property type="entry name" value="Endonuclease/exonuclease/phosphatase"/>
    <property type="match status" value="1"/>
</dbReference>
<keyword evidence="2" id="KW-0695">RNA-directed DNA polymerase</keyword>
<proteinExistence type="predicted"/>
<evidence type="ECO:0000313" key="3">
    <source>
        <dbReference type="Proteomes" id="UP000299102"/>
    </source>
</evidence>
<keyword evidence="3" id="KW-1185">Reference proteome</keyword>
<reference evidence="2 3" key="1">
    <citation type="journal article" date="2019" name="Commun. Biol.">
        <title>The bagworm genome reveals a unique fibroin gene that provides high tensile strength.</title>
        <authorList>
            <person name="Kono N."/>
            <person name="Nakamura H."/>
            <person name="Ohtoshi R."/>
            <person name="Tomita M."/>
            <person name="Numata K."/>
            <person name="Arakawa K."/>
        </authorList>
    </citation>
    <scope>NUCLEOTIDE SEQUENCE [LARGE SCALE GENOMIC DNA]</scope>
</reference>
<dbReference type="OrthoDB" id="7487383at2759"/>